<dbReference type="Gene3D" id="3.30.30.30">
    <property type="match status" value="1"/>
</dbReference>
<gene>
    <name evidence="5" type="ORF">PPROV_000366300</name>
</gene>
<keyword evidence="6" id="KW-1185">Reference proteome</keyword>
<sequence length="825" mass="89950">MSVCGVDIGNLTSTVALARRRGVDVILNKESKRETPSMVNFDEKQRFMGTDASAKVMMNPKNTVSQLKRIIGRSFNEPDFAEEVKNLPFSVTPGPDNEPLINVTYLGQPAQFSPQRCLAMQMADLKLIAEADQGSKVTDVVVGVPAFFNEKQRRAMLDATRIAGFNCLRLMNETTATALAYGIFRTDLPEDNPQHVMFVDMGHASLQVCVVAFKKGQLKVLSQAFDRNFGGRDIDAAVFHHIAAEFKEKYGSKGVDVSQNARAAMRLNNEIEKVKKILSINPEAPLNVECLMNDVDCSTKLTREKLEELAVSTFDRFLTPIKTALADAGLRPDEISEVEVVGAASRTPCLVRTLEEFFGKQVARHLNATEAVSRGCALQCAMLSPAFRVREFDVQDVTPYSIAFRWDKVAAGADEGADDAAAGAADGNSVTSVLFPKGNVLPSEKMITFFRSEPFAVECLYADPSQLSAGIPQQISKFEIGKFPVPDGSDKAKLKVKVRLNLHGVVSLDSVQTVVEVEEADPAAAAAPTSENGDKMETDAASGAPAADAGGEAPMEADAGAAAAEAPKKKKKVRREDVAYNAATTGMNAADLQGAMEKEYDMAMTDRIQEETKDKKNELEAYIYSMRNKLCDTYTEYVTEGDKSSFNSKLDSMEDWLYEDGEDETKGVYVQKIGELKAIGDPIEERYNEAASRPEVASNLQAVCKRFTEMATGSDAAYAHIEQGDKDKVTKECADALMWLQDKLAQQESNAKTAAPVVFTADINRKRETVERFCQPIMSKPKPAPPKEEPKPAATEEKPAAEGDAPMETEGGEAKEGMETANDLD</sequence>
<dbReference type="GO" id="GO:0140662">
    <property type="term" value="F:ATP-dependent protein folding chaperone"/>
    <property type="evidence" value="ECO:0007669"/>
    <property type="project" value="InterPro"/>
</dbReference>
<dbReference type="InterPro" id="IPR029047">
    <property type="entry name" value="HSP70_peptide-bd_sf"/>
</dbReference>
<evidence type="ECO:0000313" key="5">
    <source>
        <dbReference type="EMBL" id="GHP04911.1"/>
    </source>
</evidence>
<keyword evidence="1" id="KW-0547">Nucleotide-binding</keyword>
<evidence type="ECO:0000256" key="1">
    <source>
        <dbReference type="ARBA" id="ARBA00022741"/>
    </source>
</evidence>
<dbReference type="SUPFAM" id="SSF100920">
    <property type="entry name" value="Heat shock protein 70kD (HSP70), peptide-binding domain"/>
    <property type="match status" value="1"/>
</dbReference>
<feature type="region of interest" description="Disordered" evidence="4">
    <location>
        <begin position="522"/>
        <end position="575"/>
    </location>
</feature>
<dbReference type="FunFam" id="1.20.1270.10:FF:000002">
    <property type="entry name" value="Heat shock 70 kDa protein 4"/>
    <property type="match status" value="1"/>
</dbReference>
<dbReference type="PRINTS" id="PR00301">
    <property type="entry name" value="HEATSHOCK70"/>
</dbReference>
<feature type="region of interest" description="Disordered" evidence="4">
    <location>
        <begin position="773"/>
        <end position="825"/>
    </location>
</feature>
<organism evidence="5 6">
    <name type="scientific">Pycnococcus provasolii</name>
    <dbReference type="NCBI Taxonomy" id="41880"/>
    <lineage>
        <taxon>Eukaryota</taxon>
        <taxon>Viridiplantae</taxon>
        <taxon>Chlorophyta</taxon>
        <taxon>Pseudoscourfieldiophyceae</taxon>
        <taxon>Pseudoscourfieldiales</taxon>
        <taxon>Pycnococcaceae</taxon>
        <taxon>Pycnococcus</taxon>
    </lineage>
</organism>
<dbReference type="PANTHER" id="PTHR45639">
    <property type="entry name" value="HSC70CB, ISOFORM G-RELATED"/>
    <property type="match status" value="1"/>
</dbReference>
<dbReference type="Pfam" id="PF00012">
    <property type="entry name" value="HSP70"/>
    <property type="match status" value="1"/>
</dbReference>
<name>A0A830HGY9_9CHLO</name>
<feature type="compositionally biased region" description="Basic and acidic residues" evidence="4">
    <location>
        <begin position="785"/>
        <end position="801"/>
    </location>
</feature>
<dbReference type="OrthoDB" id="434160at2759"/>
<dbReference type="SUPFAM" id="SSF53067">
    <property type="entry name" value="Actin-like ATPase domain"/>
    <property type="match status" value="2"/>
</dbReference>
<dbReference type="Gene3D" id="3.30.420.40">
    <property type="match status" value="2"/>
</dbReference>
<dbReference type="InterPro" id="IPR043129">
    <property type="entry name" value="ATPase_NBD"/>
</dbReference>
<accession>A0A830HGY9</accession>
<dbReference type="EMBL" id="BNJQ01000009">
    <property type="protein sequence ID" value="GHP04911.1"/>
    <property type="molecule type" value="Genomic_DNA"/>
</dbReference>
<evidence type="ECO:0000256" key="4">
    <source>
        <dbReference type="SAM" id="MobiDB-lite"/>
    </source>
</evidence>
<comment type="caution">
    <text evidence="5">The sequence shown here is derived from an EMBL/GenBank/DDBJ whole genome shotgun (WGS) entry which is preliminary data.</text>
</comment>
<dbReference type="GO" id="GO:0005524">
    <property type="term" value="F:ATP binding"/>
    <property type="evidence" value="ECO:0007669"/>
    <property type="project" value="UniProtKB-KW"/>
</dbReference>
<dbReference type="PANTHER" id="PTHR45639:SF4">
    <property type="entry name" value="HSC70CB, ISOFORM G"/>
    <property type="match status" value="1"/>
</dbReference>
<reference evidence="5" key="1">
    <citation type="submission" date="2020-10" db="EMBL/GenBank/DDBJ databases">
        <title>Unveiling of a novel bifunctional photoreceptor, Dualchrome1, isolated from a cosmopolitan green alga.</title>
        <authorList>
            <person name="Suzuki S."/>
            <person name="Kawachi M."/>
        </authorList>
    </citation>
    <scope>NUCLEOTIDE SEQUENCE</scope>
    <source>
        <strain evidence="5">NIES 2893</strain>
    </source>
</reference>
<protein>
    <recommendedName>
        <fullName evidence="7">Heat shock protein 70</fullName>
    </recommendedName>
</protein>
<evidence type="ECO:0000256" key="2">
    <source>
        <dbReference type="ARBA" id="ARBA00022840"/>
    </source>
</evidence>
<dbReference type="SUPFAM" id="SSF100934">
    <property type="entry name" value="Heat shock protein 70kD (HSP70), C-terminal subdomain"/>
    <property type="match status" value="2"/>
</dbReference>
<comment type="similarity">
    <text evidence="3">Belongs to the heat shock protein 70 (TC 1.A.33) family. HSP110/SSE subfamily.</text>
</comment>
<dbReference type="FunFam" id="3.30.30.30:FF:000002">
    <property type="entry name" value="Heat shock 70 kDa protein 4"/>
    <property type="match status" value="1"/>
</dbReference>
<dbReference type="GO" id="GO:0005829">
    <property type="term" value="C:cytosol"/>
    <property type="evidence" value="ECO:0007669"/>
    <property type="project" value="TreeGrafter"/>
</dbReference>
<dbReference type="FunFam" id="3.90.640.10:FF:000004">
    <property type="entry name" value="Heat shock 70 kDa protein 4"/>
    <property type="match status" value="1"/>
</dbReference>
<dbReference type="Proteomes" id="UP000660262">
    <property type="component" value="Unassembled WGS sequence"/>
</dbReference>
<evidence type="ECO:0008006" key="7">
    <source>
        <dbReference type="Google" id="ProtNLM"/>
    </source>
</evidence>
<evidence type="ECO:0000313" key="6">
    <source>
        <dbReference type="Proteomes" id="UP000660262"/>
    </source>
</evidence>
<dbReference type="GO" id="GO:0005634">
    <property type="term" value="C:nucleus"/>
    <property type="evidence" value="ECO:0007669"/>
    <property type="project" value="TreeGrafter"/>
</dbReference>
<dbReference type="Gene3D" id="3.90.640.10">
    <property type="entry name" value="Actin, Chain A, domain 4"/>
    <property type="match status" value="1"/>
</dbReference>
<dbReference type="Gene3D" id="1.20.1270.10">
    <property type="match status" value="2"/>
</dbReference>
<dbReference type="Gene3D" id="2.60.34.10">
    <property type="entry name" value="Substrate Binding Domain Of DNAk, Chain A, domain 1"/>
    <property type="match status" value="1"/>
</dbReference>
<dbReference type="AlphaFoldDB" id="A0A830HGY9"/>
<dbReference type="InterPro" id="IPR029048">
    <property type="entry name" value="HSP70_C_sf"/>
</dbReference>
<evidence type="ECO:0000256" key="3">
    <source>
        <dbReference type="ARBA" id="ARBA00061090"/>
    </source>
</evidence>
<dbReference type="InterPro" id="IPR013126">
    <property type="entry name" value="Hsp_70_fam"/>
</dbReference>
<keyword evidence="2" id="KW-0067">ATP-binding</keyword>
<feature type="compositionally biased region" description="Low complexity" evidence="4">
    <location>
        <begin position="539"/>
        <end position="565"/>
    </location>
</feature>
<proteinExistence type="inferred from homology"/>